<feature type="compositionally biased region" description="Polar residues" evidence="1">
    <location>
        <begin position="90"/>
        <end position="103"/>
    </location>
</feature>
<dbReference type="Gene3D" id="1.25.40.180">
    <property type="match status" value="1"/>
</dbReference>
<organism evidence="2 3">
    <name type="scientific">Theileria annulata</name>
    <dbReference type="NCBI Taxonomy" id="5874"/>
    <lineage>
        <taxon>Eukaryota</taxon>
        <taxon>Sar</taxon>
        <taxon>Alveolata</taxon>
        <taxon>Apicomplexa</taxon>
        <taxon>Aconoidasida</taxon>
        <taxon>Piroplasmida</taxon>
        <taxon>Theileriidae</taxon>
        <taxon>Theileria</taxon>
    </lineage>
</organism>
<evidence type="ECO:0000256" key="1">
    <source>
        <dbReference type="SAM" id="MobiDB-lite"/>
    </source>
</evidence>
<dbReference type="OrthoDB" id="445594at2759"/>
<feature type="compositionally biased region" description="Basic and acidic residues" evidence="1">
    <location>
        <begin position="257"/>
        <end position="267"/>
    </location>
</feature>
<dbReference type="AlphaFoldDB" id="Q4UB60"/>
<accession>Q4UB60</accession>
<feature type="compositionally biased region" description="Basic and acidic residues" evidence="1">
    <location>
        <begin position="105"/>
        <end position="114"/>
    </location>
</feature>
<dbReference type="InParanoid" id="Q4UB60"/>
<dbReference type="EMBL" id="CR940352">
    <property type="protein sequence ID" value="CAI75941.1"/>
    <property type="molecule type" value="Genomic_DNA"/>
</dbReference>
<evidence type="ECO:0000313" key="3">
    <source>
        <dbReference type="Proteomes" id="UP000001950"/>
    </source>
</evidence>
<dbReference type="VEuPathDB" id="PiroplasmaDB:TA17935"/>
<dbReference type="RefSeq" id="XP_955417.1">
    <property type="nucleotide sequence ID" value="XM_950324.1"/>
</dbReference>
<feature type="region of interest" description="Disordered" evidence="1">
    <location>
        <begin position="17"/>
        <end position="36"/>
    </location>
</feature>
<protein>
    <submittedName>
        <fullName evidence="2">Uncharacterized protein</fullName>
    </submittedName>
</protein>
<dbReference type="STRING" id="5874.Q4UB60"/>
<feature type="region of interest" description="Disordered" evidence="1">
    <location>
        <begin position="503"/>
        <end position="537"/>
    </location>
</feature>
<dbReference type="GeneID" id="3864913"/>
<sequence>MGTRKHISVNLRDLQRVMNEEEDDPPNFGSEKPNKFGAAKTFEYKLSNNRWENEDNDDDFELPGMERKSASEVDFTNIRQIAKPNVEAKPTTSYTPPNESVTVDDNWRSKELPKVNESPDCWRSLGPTESTKTISDDFRNMFNRGKPNKDYEFTREKSEEQKKLYVPKFKRDISPLKNDRFSCFDEPRDHQSPIRGSSYRDYDGFSKFDYDRRNARTPPKADRPRDDWDFPEKTRNDRTNDDDRNRKSTFVTESPPSEDKTGNEGQKKGLFVPSYRRSTKKEETVEDIFMKAAGITPETEKPKKEVSETEKAKKEIQDNQILQSKRNEVAKHNNLFKCSPETVTLIEEYVLSLLDSEENEEFPEYCESESLVPSLVTCVIVAKNCENCKTLEDVRHKFERVKKWLLYTTQDQDTKRLLTELVKSTHRETHTYIFIYWGYPSLSESVYLVEGVFDSLYLLGIVTRDEFLQWFENDVDEIPDRVTLLIQLMNWKRWLAGEGLDQVPVEESESGSESEDDSDIEANVPKPIRLTKGVKFK</sequence>
<keyword evidence="3" id="KW-1185">Reference proteome</keyword>
<dbReference type="Proteomes" id="UP000001950">
    <property type="component" value="Chromosome 3"/>
</dbReference>
<feature type="compositionally biased region" description="Basic and acidic residues" evidence="1">
    <location>
        <begin position="147"/>
        <end position="246"/>
    </location>
</feature>
<feature type="region of interest" description="Disordered" evidence="1">
    <location>
        <begin position="296"/>
        <end position="320"/>
    </location>
</feature>
<dbReference type="KEGG" id="tan:TA17935"/>
<name>Q4UB60_THEAN</name>
<gene>
    <name evidence="2" type="ORF">TA17935</name>
</gene>
<proteinExistence type="predicted"/>
<dbReference type="eggNOG" id="ENOG502SAGW">
    <property type="taxonomic scope" value="Eukaryota"/>
</dbReference>
<dbReference type="OMA" id="HISVNLR"/>
<feature type="region of interest" description="Disordered" evidence="1">
    <location>
        <begin position="48"/>
        <end position="277"/>
    </location>
</feature>
<feature type="compositionally biased region" description="Basic and acidic residues" evidence="1">
    <location>
        <begin position="298"/>
        <end position="317"/>
    </location>
</feature>
<dbReference type="CDD" id="cd11473">
    <property type="entry name" value="W2"/>
    <property type="match status" value="1"/>
</dbReference>
<evidence type="ECO:0000313" key="2">
    <source>
        <dbReference type="EMBL" id="CAI75941.1"/>
    </source>
</evidence>
<feature type="compositionally biased region" description="Acidic residues" evidence="1">
    <location>
        <begin position="504"/>
        <end position="520"/>
    </location>
</feature>
<reference evidence="2 3" key="1">
    <citation type="journal article" date="2005" name="Science">
        <title>Genome of the host-cell transforming parasite Theileria annulata compared with T. parva.</title>
        <authorList>
            <person name="Pain A."/>
            <person name="Renauld H."/>
            <person name="Berriman M."/>
            <person name="Murphy L."/>
            <person name="Yeats C.A."/>
            <person name="Weir W."/>
            <person name="Kerhornou A."/>
            <person name="Aslett M."/>
            <person name="Bishop R."/>
            <person name="Bouchier C."/>
            <person name="Cochet M."/>
            <person name="Coulson R.M.R."/>
            <person name="Cronin A."/>
            <person name="de Villiers E.P."/>
            <person name="Fraser A."/>
            <person name="Fosker N."/>
            <person name="Gardner M."/>
            <person name="Goble A."/>
            <person name="Griffiths-Jones S."/>
            <person name="Harris D.E."/>
            <person name="Katzer F."/>
            <person name="Larke N."/>
            <person name="Lord A."/>
            <person name="Maser P."/>
            <person name="McKellar S."/>
            <person name="Mooney P."/>
            <person name="Morton F."/>
            <person name="Nene V."/>
            <person name="O'Neil S."/>
            <person name="Price C."/>
            <person name="Quail M.A."/>
            <person name="Rabbinowitsch E."/>
            <person name="Rawlings N.D."/>
            <person name="Rutter S."/>
            <person name="Saunders D."/>
            <person name="Seeger K."/>
            <person name="Shah T."/>
            <person name="Squares R."/>
            <person name="Squares S."/>
            <person name="Tivey A."/>
            <person name="Walker A.R."/>
            <person name="Woodward J."/>
            <person name="Dobbelaere D.A.E."/>
            <person name="Langsley G."/>
            <person name="Rajandream M.A."/>
            <person name="McKeever D."/>
            <person name="Shiels B."/>
            <person name="Tait A."/>
            <person name="Barrell B.G."/>
            <person name="Hall N."/>
        </authorList>
    </citation>
    <scope>NUCLEOTIDE SEQUENCE [LARGE SCALE GENOMIC DNA]</scope>
    <source>
        <strain evidence="3">Ankara</strain>
    </source>
</reference>